<feature type="signal peptide" evidence="1">
    <location>
        <begin position="1"/>
        <end position="22"/>
    </location>
</feature>
<evidence type="ECO:0000313" key="4">
    <source>
        <dbReference type="Proteomes" id="UP000525652"/>
    </source>
</evidence>
<dbReference type="Pfam" id="PF13229">
    <property type="entry name" value="Beta_helix"/>
    <property type="match status" value="1"/>
</dbReference>
<sequence length="587" mass="65398">MKIRLFLAKLIMFFACSYSTTAASPVETQIFDLQAAINEAIKEKERVLELPEGRLLVEPIEISEASHLTIRGENTELVFTSYTNSLIKVTRSSHVTLEGFTIDCNPLPFTQGVVTSISEDHRTLEYKVLDGYPELDDTIKPGRHGVFVYDPKTLFWRSNVPDLYLESSEVLSPKKGKFRISTPNLPGYQNIEIGDYLAFKHFIGAGIGVHDSERIDLKDLTVYTCPGAGMIYRRGVGAPHITNCTIKPGPPPQGAIVPRLLSTTADGFNIAYTRQGPIMEDCDFSYMGDDAINLHGTIVNVGFKESETVYWTSSKFWPEYSISLQAGDIAQFMQRDSYQILAEVPIKSAKRETPPESVDFSIRKQLGLDDDQKLYCVRIELEDPVEAQAGDHLGFPSVASPDFVFRSNYFHDHRARGLRIGASHGLIENNTFERIKQTGISLGPHAIHHEGNWVQDITVRGNTFKNIGFDDRVFESGSYQGGAIVVQHFLPNKNVEYSQGNRNITIENNTIWNTGAAGILAISADELIIRSNLIGQTQQLNTKGVGSRMRLQCNGAISLNHCTNVVLEDNRFGPFGPFCKNEVVRNP</sequence>
<comment type="caution">
    <text evidence="3">The sequence shown here is derived from an EMBL/GenBank/DDBJ whole genome shotgun (WGS) entry which is preliminary data.</text>
</comment>
<keyword evidence="1" id="KW-0732">Signal</keyword>
<dbReference type="SUPFAM" id="SSF51126">
    <property type="entry name" value="Pectin lyase-like"/>
    <property type="match status" value="2"/>
</dbReference>
<evidence type="ECO:0000256" key="1">
    <source>
        <dbReference type="SAM" id="SignalP"/>
    </source>
</evidence>
<name>A0A7X1E4L8_9BACT</name>
<organism evidence="3 4">
    <name type="scientific">Puniceicoccus vermicola</name>
    <dbReference type="NCBI Taxonomy" id="388746"/>
    <lineage>
        <taxon>Bacteria</taxon>
        <taxon>Pseudomonadati</taxon>
        <taxon>Verrucomicrobiota</taxon>
        <taxon>Opitutia</taxon>
        <taxon>Puniceicoccales</taxon>
        <taxon>Puniceicoccaceae</taxon>
        <taxon>Puniceicoccus</taxon>
    </lineage>
</organism>
<feature type="chain" id="PRO_5031020588" evidence="1">
    <location>
        <begin position="23"/>
        <end position="587"/>
    </location>
</feature>
<dbReference type="EMBL" id="JACHVA010000101">
    <property type="protein sequence ID" value="MBC2602675.1"/>
    <property type="molecule type" value="Genomic_DNA"/>
</dbReference>
<feature type="domain" description="Right handed beta helix" evidence="2">
    <location>
        <begin position="401"/>
        <end position="533"/>
    </location>
</feature>
<evidence type="ECO:0000313" key="3">
    <source>
        <dbReference type="EMBL" id="MBC2602675.1"/>
    </source>
</evidence>
<dbReference type="SMART" id="SM00710">
    <property type="entry name" value="PbH1"/>
    <property type="match status" value="7"/>
</dbReference>
<evidence type="ECO:0000259" key="2">
    <source>
        <dbReference type="Pfam" id="PF13229"/>
    </source>
</evidence>
<dbReference type="InterPro" id="IPR039448">
    <property type="entry name" value="Beta_helix"/>
</dbReference>
<dbReference type="InterPro" id="IPR006626">
    <property type="entry name" value="PbH1"/>
</dbReference>
<gene>
    <name evidence="3" type="ORF">H5P30_12905</name>
</gene>
<dbReference type="RefSeq" id="WP_185693341.1">
    <property type="nucleotide sequence ID" value="NZ_JACHVA010000101.1"/>
</dbReference>
<dbReference type="InterPro" id="IPR011050">
    <property type="entry name" value="Pectin_lyase_fold/virulence"/>
</dbReference>
<proteinExistence type="predicted"/>
<reference evidence="3 4" key="1">
    <citation type="submission" date="2020-07" db="EMBL/GenBank/DDBJ databases">
        <authorList>
            <person name="Feng X."/>
        </authorList>
    </citation>
    <scope>NUCLEOTIDE SEQUENCE [LARGE SCALE GENOMIC DNA]</scope>
    <source>
        <strain evidence="3 4">JCM14086</strain>
    </source>
</reference>
<accession>A0A7X1E4L8</accession>
<dbReference type="Gene3D" id="2.160.20.10">
    <property type="entry name" value="Single-stranded right-handed beta-helix, Pectin lyase-like"/>
    <property type="match status" value="2"/>
</dbReference>
<protein>
    <submittedName>
        <fullName evidence="3">Right-handed parallel beta-helix repeat-containing protein</fullName>
    </submittedName>
</protein>
<dbReference type="AlphaFoldDB" id="A0A7X1E4L8"/>
<dbReference type="Proteomes" id="UP000525652">
    <property type="component" value="Unassembled WGS sequence"/>
</dbReference>
<keyword evidence="4" id="KW-1185">Reference proteome</keyword>
<dbReference type="InterPro" id="IPR012334">
    <property type="entry name" value="Pectin_lyas_fold"/>
</dbReference>